<proteinExistence type="predicted"/>
<protein>
    <submittedName>
        <fullName evidence="2">Putative RNA-directed DNA polymerase</fullName>
    </submittedName>
</protein>
<dbReference type="PANTHER" id="PTHR11439">
    <property type="entry name" value="GAG-POL-RELATED RETROTRANSPOSON"/>
    <property type="match status" value="1"/>
</dbReference>
<name>A0A6L2LMB6_TANCI</name>
<keyword evidence="2" id="KW-0808">Transferase</keyword>
<keyword evidence="2" id="KW-0695">RNA-directed DNA polymerase</keyword>
<sequence length="333" mass="37440">MGKAAMVSNSLPFVNNGEEMGTNIEGIFLCSSKHFILESKASCCKNEKRKERADFKSKNDYKFEKDVGAVNILGENNDILTKEIVGRGGKRGRLYHLEDMKSSVNLIQGVSNNKNKVVVWHKRNAFLHGDLDEEIYMDIPPGYDQKDDGKITVLIIYVDYMINTGDNKLEITDLEQKLSREFEMKDLGGLKYFFGIEVARCEKGIFLSQQKYILDLLAEVGMLDCKPEDTPSVPNLKLGDELDQAPTNKERQFMKAPKVTYMDAVMHIISYLKGAPGSGIQFTKNEHLKVTRYTDADWAGSKIDRKSQVGSFTFVGGNLNSGLNLQRRNGSPL</sequence>
<dbReference type="InterPro" id="IPR013103">
    <property type="entry name" value="RVT_2"/>
</dbReference>
<comment type="caution">
    <text evidence="2">The sequence shown here is derived from an EMBL/GenBank/DDBJ whole genome shotgun (WGS) entry which is preliminary data.</text>
</comment>
<accession>A0A6L2LMB6</accession>
<reference evidence="2" key="1">
    <citation type="journal article" date="2019" name="Sci. Rep.">
        <title>Draft genome of Tanacetum cinerariifolium, the natural source of mosquito coil.</title>
        <authorList>
            <person name="Yamashiro T."/>
            <person name="Shiraishi A."/>
            <person name="Satake H."/>
            <person name="Nakayama K."/>
        </authorList>
    </citation>
    <scope>NUCLEOTIDE SEQUENCE</scope>
</reference>
<dbReference type="EMBL" id="BKCJ010004496">
    <property type="protein sequence ID" value="GEU61394.1"/>
    <property type="molecule type" value="Genomic_DNA"/>
</dbReference>
<dbReference type="PANTHER" id="PTHR11439:SF467">
    <property type="entry name" value="INTEGRASE CATALYTIC DOMAIN-CONTAINING PROTEIN"/>
    <property type="match status" value="1"/>
</dbReference>
<evidence type="ECO:0000259" key="1">
    <source>
        <dbReference type="Pfam" id="PF07727"/>
    </source>
</evidence>
<dbReference type="GO" id="GO:0003964">
    <property type="term" value="F:RNA-directed DNA polymerase activity"/>
    <property type="evidence" value="ECO:0007669"/>
    <property type="project" value="UniProtKB-KW"/>
</dbReference>
<evidence type="ECO:0000313" key="2">
    <source>
        <dbReference type="EMBL" id="GEU61394.1"/>
    </source>
</evidence>
<keyword evidence="2" id="KW-0548">Nucleotidyltransferase</keyword>
<organism evidence="2">
    <name type="scientific">Tanacetum cinerariifolium</name>
    <name type="common">Dalmatian daisy</name>
    <name type="synonym">Chrysanthemum cinerariifolium</name>
    <dbReference type="NCBI Taxonomy" id="118510"/>
    <lineage>
        <taxon>Eukaryota</taxon>
        <taxon>Viridiplantae</taxon>
        <taxon>Streptophyta</taxon>
        <taxon>Embryophyta</taxon>
        <taxon>Tracheophyta</taxon>
        <taxon>Spermatophyta</taxon>
        <taxon>Magnoliopsida</taxon>
        <taxon>eudicotyledons</taxon>
        <taxon>Gunneridae</taxon>
        <taxon>Pentapetalae</taxon>
        <taxon>asterids</taxon>
        <taxon>campanulids</taxon>
        <taxon>Asterales</taxon>
        <taxon>Asteraceae</taxon>
        <taxon>Asteroideae</taxon>
        <taxon>Anthemideae</taxon>
        <taxon>Anthemidinae</taxon>
        <taxon>Tanacetum</taxon>
    </lineage>
</organism>
<dbReference type="AlphaFoldDB" id="A0A6L2LMB6"/>
<gene>
    <name evidence="2" type="ORF">Tci_033372</name>
</gene>
<dbReference type="Pfam" id="PF07727">
    <property type="entry name" value="RVT_2"/>
    <property type="match status" value="1"/>
</dbReference>
<feature type="domain" description="Reverse transcriptase Ty1/copia-type" evidence="1">
    <location>
        <begin position="149"/>
        <end position="233"/>
    </location>
</feature>